<dbReference type="SUPFAM" id="SSF52402">
    <property type="entry name" value="Adenine nucleotide alpha hydrolases-like"/>
    <property type="match status" value="1"/>
</dbReference>
<dbReference type="AlphaFoldDB" id="A0A381T9K8"/>
<dbReference type="EMBL" id="UINC01004156">
    <property type="protein sequence ID" value="SVA12221.1"/>
    <property type="molecule type" value="Genomic_DNA"/>
</dbReference>
<keyword evidence="2" id="KW-0808">Transferase</keyword>
<evidence type="ECO:0000259" key="9">
    <source>
        <dbReference type="Pfam" id="PF20259"/>
    </source>
</evidence>
<keyword evidence="5" id="KW-0067">ATP-binding</keyword>
<dbReference type="PANTHER" id="PTHR11933:SF5">
    <property type="entry name" value="MITOCHONDRIAL TRNA-SPECIFIC 2-THIOURIDYLASE 1"/>
    <property type="match status" value="1"/>
</dbReference>
<dbReference type="InterPro" id="IPR046885">
    <property type="entry name" value="MnmA-like_C"/>
</dbReference>
<evidence type="ECO:0000256" key="7">
    <source>
        <dbReference type="ARBA" id="ARBA00023157"/>
    </source>
</evidence>
<proteinExistence type="inferred from homology"/>
<dbReference type="GO" id="GO:0016783">
    <property type="term" value="F:sulfurtransferase activity"/>
    <property type="evidence" value="ECO:0007669"/>
    <property type="project" value="InterPro"/>
</dbReference>
<feature type="domain" description="tRNA-specific 2-thiouridylase MnmA-like C-terminal" evidence="8">
    <location>
        <begin position="272"/>
        <end position="347"/>
    </location>
</feature>
<keyword evidence="6" id="KW-0694">RNA-binding</keyword>
<dbReference type="InterPro" id="IPR046884">
    <property type="entry name" value="MnmA-like_central"/>
</dbReference>
<accession>A0A381T9K8</accession>
<keyword evidence="1" id="KW-0820">tRNA-binding</keyword>
<dbReference type="Gene3D" id="3.40.50.620">
    <property type="entry name" value="HUPs"/>
    <property type="match status" value="1"/>
</dbReference>
<evidence type="ECO:0000256" key="4">
    <source>
        <dbReference type="ARBA" id="ARBA00022741"/>
    </source>
</evidence>
<evidence type="ECO:0000256" key="5">
    <source>
        <dbReference type="ARBA" id="ARBA00022840"/>
    </source>
</evidence>
<keyword evidence="7" id="KW-1015">Disulfide bond</keyword>
<evidence type="ECO:0000256" key="3">
    <source>
        <dbReference type="ARBA" id="ARBA00022694"/>
    </source>
</evidence>
<evidence type="ECO:0000313" key="10">
    <source>
        <dbReference type="EMBL" id="SVA12221.1"/>
    </source>
</evidence>
<dbReference type="NCBIfam" id="NF001138">
    <property type="entry name" value="PRK00143.1"/>
    <property type="match status" value="1"/>
</dbReference>
<dbReference type="Pfam" id="PF03054">
    <property type="entry name" value="tRNA_Me_trans"/>
    <property type="match status" value="1"/>
</dbReference>
<dbReference type="GO" id="GO:0000049">
    <property type="term" value="F:tRNA binding"/>
    <property type="evidence" value="ECO:0007669"/>
    <property type="project" value="UniProtKB-KW"/>
</dbReference>
<dbReference type="GO" id="GO:0002143">
    <property type="term" value="P:tRNA wobble position uridine thiolation"/>
    <property type="evidence" value="ECO:0007669"/>
    <property type="project" value="TreeGrafter"/>
</dbReference>
<dbReference type="Pfam" id="PF20259">
    <property type="entry name" value="tRNA_Me_trans_M"/>
    <property type="match status" value="1"/>
</dbReference>
<keyword evidence="4" id="KW-0547">Nucleotide-binding</keyword>
<evidence type="ECO:0000256" key="6">
    <source>
        <dbReference type="ARBA" id="ARBA00022884"/>
    </source>
</evidence>
<evidence type="ECO:0000256" key="2">
    <source>
        <dbReference type="ARBA" id="ARBA00022679"/>
    </source>
</evidence>
<dbReference type="InterPro" id="IPR014729">
    <property type="entry name" value="Rossmann-like_a/b/a_fold"/>
</dbReference>
<dbReference type="InterPro" id="IPR004506">
    <property type="entry name" value="MnmA-like"/>
</dbReference>
<dbReference type="Gene3D" id="2.40.30.10">
    <property type="entry name" value="Translation factors"/>
    <property type="match status" value="1"/>
</dbReference>
<dbReference type="NCBIfam" id="TIGR00420">
    <property type="entry name" value="trmU"/>
    <property type="match status" value="1"/>
</dbReference>
<dbReference type="CDD" id="cd01998">
    <property type="entry name" value="MnmA_TRMU-like"/>
    <property type="match status" value="1"/>
</dbReference>
<feature type="domain" description="tRNA-specific 2-thiouridylase MnmA-like central" evidence="9">
    <location>
        <begin position="201"/>
        <end position="264"/>
    </location>
</feature>
<sequence>MSGGVDSSVAAALMVDAGHDVVGFSMQLYDQRDADTGFGSCCSIDDLHDAKRAASVLEIPHYVINFQEQFKNLVTLNFVSEYTSGRTPIPCVHCNSELKFTHLLDRAVTLKAKAVATGHYVRVEKDPNTGDFLLKCGLDLEKDQSYFLFGLNQEQLSQAIFPVGNYQKTSVRSYARERGLPVADKPDSQELCFVETGQHIQFIEKHTEVQNGAGLIQSLDGETLGKHSGIHRFTIGQRRGLGIQSGEPLYVLEINAATRVITVGPRRALERTCFTASNVNWIASTPPTSPITAATRIRHRHAASSATVQRLEGNRAEVCFNEPQLAVTPGQAVVWYENDVILGGGWID</sequence>
<protein>
    <submittedName>
        <fullName evidence="10">Uncharacterized protein</fullName>
    </submittedName>
</protein>
<dbReference type="GO" id="GO:0005524">
    <property type="term" value="F:ATP binding"/>
    <property type="evidence" value="ECO:0007669"/>
    <property type="project" value="UniProtKB-KW"/>
</dbReference>
<evidence type="ECO:0000259" key="8">
    <source>
        <dbReference type="Pfam" id="PF20258"/>
    </source>
</evidence>
<dbReference type="InterPro" id="IPR023382">
    <property type="entry name" value="MnmA-like_central_sf"/>
</dbReference>
<dbReference type="PANTHER" id="PTHR11933">
    <property type="entry name" value="TRNA 5-METHYLAMINOMETHYL-2-THIOURIDYLATE -METHYLTRANSFERASE"/>
    <property type="match status" value="1"/>
</dbReference>
<dbReference type="Gene3D" id="2.30.30.280">
    <property type="entry name" value="Adenine nucleotide alpha hydrolases-like domains"/>
    <property type="match status" value="1"/>
</dbReference>
<dbReference type="FunFam" id="2.30.30.280:FF:000001">
    <property type="entry name" value="tRNA-specific 2-thiouridylase MnmA"/>
    <property type="match status" value="1"/>
</dbReference>
<keyword evidence="3" id="KW-0819">tRNA processing</keyword>
<reference evidence="10" key="1">
    <citation type="submission" date="2018-05" db="EMBL/GenBank/DDBJ databases">
        <authorList>
            <person name="Lanie J.A."/>
            <person name="Ng W.-L."/>
            <person name="Kazmierczak K.M."/>
            <person name="Andrzejewski T.M."/>
            <person name="Davidsen T.M."/>
            <person name="Wayne K.J."/>
            <person name="Tettelin H."/>
            <person name="Glass J.I."/>
            <person name="Rusch D."/>
            <person name="Podicherti R."/>
            <person name="Tsui H.-C.T."/>
            <person name="Winkler M.E."/>
        </authorList>
    </citation>
    <scope>NUCLEOTIDE SEQUENCE</scope>
</reference>
<evidence type="ECO:0000256" key="1">
    <source>
        <dbReference type="ARBA" id="ARBA00022555"/>
    </source>
</evidence>
<dbReference type="HAMAP" id="MF_00144">
    <property type="entry name" value="tRNA_thiouridyl_MnmA"/>
    <property type="match status" value="1"/>
</dbReference>
<name>A0A381T9K8_9ZZZZ</name>
<dbReference type="Pfam" id="PF20258">
    <property type="entry name" value="tRNA_Me_trans_C"/>
    <property type="match status" value="1"/>
</dbReference>
<organism evidence="10">
    <name type="scientific">marine metagenome</name>
    <dbReference type="NCBI Taxonomy" id="408172"/>
    <lineage>
        <taxon>unclassified sequences</taxon>
        <taxon>metagenomes</taxon>
        <taxon>ecological metagenomes</taxon>
    </lineage>
</organism>
<gene>
    <name evidence="10" type="ORF">METZ01_LOCUS65075</name>
</gene>